<proteinExistence type="inferred from homology"/>
<evidence type="ECO:0000259" key="6">
    <source>
        <dbReference type="Pfam" id="PF00441"/>
    </source>
</evidence>
<protein>
    <submittedName>
        <fullName evidence="9">DNA alkylation response protein</fullName>
    </submittedName>
</protein>
<reference evidence="9 10" key="1">
    <citation type="submission" date="2020-01" db="EMBL/GenBank/DDBJ databases">
        <title>Genomes of bacteria type strains.</title>
        <authorList>
            <person name="Chen J."/>
            <person name="Zhu S."/>
            <person name="Chen J."/>
        </authorList>
    </citation>
    <scope>NUCLEOTIDE SEQUENCE [LARGE SCALE GENOMIC DNA]</scope>
    <source>
        <strain evidence="9 10">KCTC 52919</strain>
    </source>
</reference>
<dbReference type="PROSITE" id="PS00072">
    <property type="entry name" value="ACYL_COA_DH_1"/>
    <property type="match status" value="1"/>
</dbReference>
<evidence type="ECO:0000259" key="7">
    <source>
        <dbReference type="Pfam" id="PF02770"/>
    </source>
</evidence>
<comment type="caution">
    <text evidence="9">The sequence shown here is derived from an EMBL/GenBank/DDBJ whole genome shotgun (WGS) entry which is preliminary data.</text>
</comment>
<dbReference type="InterPro" id="IPR036250">
    <property type="entry name" value="AcylCo_DH-like_C"/>
</dbReference>
<gene>
    <name evidence="9" type="ORF">GTW51_18110</name>
</gene>
<name>A0A6L9ML89_9HYPH</name>
<dbReference type="PROSITE" id="PS00073">
    <property type="entry name" value="ACYL_COA_DH_2"/>
    <property type="match status" value="1"/>
</dbReference>
<dbReference type="InterPro" id="IPR041504">
    <property type="entry name" value="AidB_N"/>
</dbReference>
<feature type="domain" description="Acyl-CoA oxidase/dehydrogenase middle" evidence="7">
    <location>
        <begin position="221"/>
        <end position="314"/>
    </location>
</feature>
<dbReference type="Gene3D" id="6.10.250.600">
    <property type="match status" value="1"/>
</dbReference>
<dbReference type="InterPro" id="IPR009100">
    <property type="entry name" value="AcylCoA_DH/oxidase_NM_dom_sf"/>
</dbReference>
<dbReference type="PANTHER" id="PTHR42707:SF3">
    <property type="entry name" value="ACYL-COA DEHYDROGENASE AIDB-RELATED"/>
    <property type="match status" value="1"/>
</dbReference>
<organism evidence="9 10">
    <name type="scientific">Aurantimonas aggregata</name>
    <dbReference type="NCBI Taxonomy" id="2047720"/>
    <lineage>
        <taxon>Bacteria</taxon>
        <taxon>Pseudomonadati</taxon>
        <taxon>Pseudomonadota</taxon>
        <taxon>Alphaproteobacteria</taxon>
        <taxon>Hyphomicrobiales</taxon>
        <taxon>Aurantimonadaceae</taxon>
        <taxon>Aurantimonas</taxon>
    </lineage>
</organism>
<feature type="domain" description="Acyl-CoA dehydrogenase/oxidase C-terminal" evidence="6">
    <location>
        <begin position="324"/>
        <end position="479"/>
    </location>
</feature>
<dbReference type="AlphaFoldDB" id="A0A6L9ML89"/>
<dbReference type="GO" id="GO:0003995">
    <property type="term" value="F:acyl-CoA dehydrogenase activity"/>
    <property type="evidence" value="ECO:0007669"/>
    <property type="project" value="InterPro"/>
</dbReference>
<dbReference type="InterPro" id="IPR009075">
    <property type="entry name" value="AcylCo_DH/oxidase_C"/>
</dbReference>
<dbReference type="InterPro" id="IPR006091">
    <property type="entry name" value="Acyl-CoA_Oxase/DH_mid-dom"/>
</dbReference>
<evidence type="ECO:0000259" key="8">
    <source>
        <dbReference type="Pfam" id="PF18158"/>
    </source>
</evidence>
<evidence type="ECO:0000256" key="1">
    <source>
        <dbReference type="ARBA" id="ARBA00001974"/>
    </source>
</evidence>
<comment type="cofactor">
    <cofactor evidence="1 5">
        <name>FAD</name>
        <dbReference type="ChEBI" id="CHEBI:57692"/>
    </cofactor>
</comment>
<dbReference type="Proteomes" id="UP000476332">
    <property type="component" value="Unassembled WGS sequence"/>
</dbReference>
<keyword evidence="3 5" id="KW-0285">Flavoprotein</keyword>
<evidence type="ECO:0000256" key="3">
    <source>
        <dbReference type="ARBA" id="ARBA00022630"/>
    </source>
</evidence>
<evidence type="ECO:0000313" key="9">
    <source>
        <dbReference type="EMBL" id="NDV88619.1"/>
    </source>
</evidence>
<keyword evidence="5" id="KW-0560">Oxidoreductase</keyword>
<dbReference type="Gene3D" id="1.20.140.10">
    <property type="entry name" value="Butyryl-CoA Dehydrogenase, subunit A, domain 3"/>
    <property type="match status" value="1"/>
</dbReference>
<feature type="domain" description="Adaptive response protein AidB N-terminal" evidence="8">
    <location>
        <begin position="49"/>
        <end position="206"/>
    </location>
</feature>
<evidence type="ECO:0000256" key="5">
    <source>
        <dbReference type="RuleBase" id="RU362125"/>
    </source>
</evidence>
<dbReference type="Pfam" id="PF02770">
    <property type="entry name" value="Acyl-CoA_dh_M"/>
    <property type="match status" value="1"/>
</dbReference>
<dbReference type="Pfam" id="PF18158">
    <property type="entry name" value="AidB_N"/>
    <property type="match status" value="1"/>
</dbReference>
<dbReference type="Gene3D" id="2.40.110.20">
    <property type="match status" value="1"/>
</dbReference>
<dbReference type="InterPro" id="IPR006089">
    <property type="entry name" value="Acyl-CoA_DH_CS"/>
</dbReference>
<dbReference type="EMBL" id="JAAAMJ010000018">
    <property type="protein sequence ID" value="NDV88619.1"/>
    <property type="molecule type" value="Genomic_DNA"/>
</dbReference>
<evidence type="ECO:0000256" key="2">
    <source>
        <dbReference type="ARBA" id="ARBA00009347"/>
    </source>
</evidence>
<dbReference type="PANTHER" id="PTHR42707">
    <property type="entry name" value="ACYL-COA DEHYDROGENASE"/>
    <property type="match status" value="1"/>
</dbReference>
<comment type="similarity">
    <text evidence="2 5">Belongs to the acyl-CoA dehydrogenase family.</text>
</comment>
<evidence type="ECO:0000256" key="4">
    <source>
        <dbReference type="ARBA" id="ARBA00022827"/>
    </source>
</evidence>
<dbReference type="InterPro" id="IPR052904">
    <property type="entry name" value="Acyl-CoA_dehydrogenase-like"/>
</dbReference>
<evidence type="ECO:0000313" key="10">
    <source>
        <dbReference type="Proteomes" id="UP000476332"/>
    </source>
</evidence>
<keyword evidence="4 5" id="KW-0274">FAD</keyword>
<dbReference type="Pfam" id="PF00441">
    <property type="entry name" value="Acyl-CoA_dh_1"/>
    <property type="match status" value="1"/>
</dbReference>
<sequence length="585" mass="63899">MREDRGCVWCVHQDDAYRQLQELRQGSLRYIRREERVADTKFQTHTVFNQSSDYPGFNAYRSDPLLQLLTGDLADPTRQALERHGRFCGSFEAHDLARLANTEIPKLRRFDEKGRRLELVDYHPAYHALMRRSIADGLHASVWSGPEEEEGRRHRSRAARFYMTAGVECGHLCPITMTSASVAAIAAAPAVRAAWMPVIATRQYDPGVKPPLSKAGVTLGMGMTEKQGGTDVRANTTTAVAEGDGNYRVTGHKWFTSAPMSDGFLVLAQTGEGPTCFLMPRRRDDGSLNGLHFQRLKDKLGNRSNASSEVEFVDADATRLGAEGAGVRTIIEMVTLTRLDCALASAGLMRGALSEAVHHCRERSVFGKVLVDQPQMTRVLADMALDVAAASVLAFRLAEAFDGAAKRTEADVAYARVMTPVAKYWICKMAPALVYEAMECLGGNGYVEDGRLARAYREAPVNAIWEGSGNVIALDLARILRRDPAAFEAVIAMIAADMGETAGQTPGVLRAAMAMAASDEGACRLLAEQMALAAATAAMCRLGLGRAAEAFAETRLGGVFRHTYGMLDRRHDSRALVDDLFPPIR</sequence>
<dbReference type="SUPFAM" id="SSF47203">
    <property type="entry name" value="Acyl-CoA dehydrogenase C-terminal domain-like"/>
    <property type="match status" value="1"/>
</dbReference>
<accession>A0A6L9ML89</accession>
<keyword evidence="10" id="KW-1185">Reference proteome</keyword>
<dbReference type="SUPFAM" id="SSF56645">
    <property type="entry name" value="Acyl-CoA dehydrogenase NM domain-like"/>
    <property type="match status" value="1"/>
</dbReference>